<keyword evidence="1" id="KW-0812">Transmembrane</keyword>
<dbReference type="EMBL" id="CM027683">
    <property type="protein sequence ID" value="KAG0532517.1"/>
    <property type="molecule type" value="Genomic_DNA"/>
</dbReference>
<organism evidence="2 3">
    <name type="scientific">Sorghum bicolor</name>
    <name type="common">Sorghum</name>
    <name type="synonym">Sorghum vulgare</name>
    <dbReference type="NCBI Taxonomy" id="4558"/>
    <lineage>
        <taxon>Eukaryota</taxon>
        <taxon>Viridiplantae</taxon>
        <taxon>Streptophyta</taxon>
        <taxon>Embryophyta</taxon>
        <taxon>Tracheophyta</taxon>
        <taxon>Spermatophyta</taxon>
        <taxon>Magnoliopsida</taxon>
        <taxon>Liliopsida</taxon>
        <taxon>Poales</taxon>
        <taxon>Poaceae</taxon>
        <taxon>PACMAD clade</taxon>
        <taxon>Panicoideae</taxon>
        <taxon>Andropogonodae</taxon>
        <taxon>Andropogoneae</taxon>
        <taxon>Sorghinae</taxon>
        <taxon>Sorghum</taxon>
    </lineage>
</organism>
<reference evidence="2" key="1">
    <citation type="journal article" date="2019" name="BMC Genomics">
        <title>A new reference genome for Sorghum bicolor reveals high levels of sequence similarity between sweet and grain genotypes: implications for the genetics of sugar metabolism.</title>
        <authorList>
            <person name="Cooper E.A."/>
            <person name="Brenton Z.W."/>
            <person name="Flinn B.S."/>
            <person name="Jenkins J."/>
            <person name="Shu S."/>
            <person name="Flowers D."/>
            <person name="Luo F."/>
            <person name="Wang Y."/>
            <person name="Xia P."/>
            <person name="Barry K."/>
            <person name="Daum C."/>
            <person name="Lipzen A."/>
            <person name="Yoshinaga Y."/>
            <person name="Schmutz J."/>
            <person name="Saski C."/>
            <person name="Vermerris W."/>
            <person name="Kresovich S."/>
        </authorList>
    </citation>
    <scope>NUCLEOTIDE SEQUENCE</scope>
</reference>
<reference evidence="2" key="2">
    <citation type="submission" date="2020-10" db="EMBL/GenBank/DDBJ databases">
        <authorList>
            <person name="Cooper E.A."/>
            <person name="Brenton Z.W."/>
            <person name="Flinn B.S."/>
            <person name="Jenkins J."/>
            <person name="Shu S."/>
            <person name="Flowers D."/>
            <person name="Luo F."/>
            <person name="Wang Y."/>
            <person name="Xia P."/>
            <person name="Barry K."/>
            <person name="Daum C."/>
            <person name="Lipzen A."/>
            <person name="Yoshinaga Y."/>
            <person name="Schmutz J."/>
            <person name="Saski C."/>
            <person name="Vermerris W."/>
            <person name="Kresovich S."/>
        </authorList>
    </citation>
    <scope>NUCLEOTIDE SEQUENCE</scope>
</reference>
<sequence length="60" mass="6608">MVDPSSISSLFFPSMFLFTLHVFVLALLIACTSRLCYVSGDIRHELSTLIGLSGMITELL</sequence>
<protein>
    <submittedName>
        <fullName evidence="2">Uncharacterized protein</fullName>
    </submittedName>
</protein>
<comment type="caution">
    <text evidence="2">The sequence shown here is derived from an EMBL/GenBank/DDBJ whole genome shotgun (WGS) entry which is preliminary data.</text>
</comment>
<dbReference type="AlphaFoldDB" id="A0A921R2Y8"/>
<keyword evidence="1" id="KW-0472">Membrane</keyword>
<dbReference type="Proteomes" id="UP000807115">
    <property type="component" value="Chromosome 4"/>
</dbReference>
<evidence type="ECO:0000313" key="2">
    <source>
        <dbReference type="EMBL" id="KAG0532517.1"/>
    </source>
</evidence>
<gene>
    <name evidence="2" type="ORF">BDA96_04G114200</name>
</gene>
<evidence type="ECO:0000313" key="3">
    <source>
        <dbReference type="Proteomes" id="UP000807115"/>
    </source>
</evidence>
<keyword evidence="1" id="KW-1133">Transmembrane helix</keyword>
<feature type="transmembrane region" description="Helical" evidence="1">
    <location>
        <begin position="15"/>
        <end position="37"/>
    </location>
</feature>
<accession>A0A921R2Y8</accession>
<proteinExistence type="predicted"/>
<evidence type="ECO:0000256" key="1">
    <source>
        <dbReference type="SAM" id="Phobius"/>
    </source>
</evidence>
<name>A0A921R2Y8_SORBI</name>